<comment type="function">
    <text evidence="8">Assembly factor required for Rieske Fe-S protein RIP1 incorporation into the cytochrome b-c1 (CIII) complex. Functions as a chaperone, binding to this subunit within the mitochondrial matrix and stabilizing it prior to its translocation and insertion into the late CIII dimeric intermediate within the mitochondrial inner membrane. Modulates the mitochondrial matrix zinc pool.</text>
</comment>
<keyword evidence="7" id="KW-0143">Chaperone</keyword>
<evidence type="ECO:0000313" key="10">
    <source>
        <dbReference type="Proteomes" id="UP001378960"/>
    </source>
</evidence>
<keyword evidence="10" id="KW-1185">Reference proteome</keyword>
<dbReference type="Proteomes" id="UP001378960">
    <property type="component" value="Unassembled WGS sequence"/>
</dbReference>
<evidence type="ECO:0000256" key="8">
    <source>
        <dbReference type="ARBA" id="ARBA00025268"/>
    </source>
</evidence>
<reference evidence="9 10" key="1">
    <citation type="journal article" date="2023" name="Elife">
        <title>Identification of key yeast species and microbe-microbe interactions impacting larval growth of Drosophila in the wild.</title>
        <authorList>
            <person name="Mure A."/>
            <person name="Sugiura Y."/>
            <person name="Maeda R."/>
            <person name="Honda K."/>
            <person name="Sakurai N."/>
            <person name="Takahashi Y."/>
            <person name="Watada M."/>
            <person name="Katoh T."/>
            <person name="Gotoh A."/>
            <person name="Gotoh Y."/>
            <person name="Taniguchi I."/>
            <person name="Nakamura K."/>
            <person name="Hayashi T."/>
            <person name="Katayama T."/>
            <person name="Uemura T."/>
            <person name="Hattori Y."/>
        </authorList>
    </citation>
    <scope>NUCLEOTIDE SEQUENCE [LARGE SCALE GENOMIC DNA]</scope>
    <source>
        <strain evidence="9 10">PK-24</strain>
    </source>
</reference>
<dbReference type="InterPro" id="IPR050435">
    <property type="entry name" value="MZM1/LYRM7"/>
</dbReference>
<evidence type="ECO:0000256" key="1">
    <source>
        <dbReference type="ARBA" id="ARBA00004305"/>
    </source>
</evidence>
<dbReference type="AlphaFoldDB" id="A0AAV5RB94"/>
<evidence type="ECO:0000256" key="6">
    <source>
        <dbReference type="ARBA" id="ARBA00023128"/>
    </source>
</evidence>
<proteinExistence type="inferred from homology"/>
<dbReference type="PANTHER" id="PTHR46749">
    <property type="entry name" value="COMPLEX III ASSEMBLY FACTOR LYRM7"/>
    <property type="match status" value="1"/>
</dbReference>
<keyword evidence="6" id="KW-0496">Mitochondrion</keyword>
<comment type="caution">
    <text evidence="9">The sequence shown here is derived from an EMBL/GenBank/DDBJ whole genome shotgun (WGS) entry which is preliminary data.</text>
</comment>
<dbReference type="GO" id="GO:0034551">
    <property type="term" value="P:mitochondrial respiratory chain complex III assembly"/>
    <property type="evidence" value="ECO:0007669"/>
    <property type="project" value="InterPro"/>
</dbReference>
<keyword evidence="5" id="KW-0809">Transit peptide</keyword>
<evidence type="ECO:0000256" key="2">
    <source>
        <dbReference type="ARBA" id="ARBA00009949"/>
    </source>
</evidence>
<dbReference type="CDD" id="cd20267">
    <property type="entry name" value="Complex1_LYR_LYRM7"/>
    <property type="match status" value="1"/>
</dbReference>
<name>A0AAV5RB94_PICKL</name>
<evidence type="ECO:0000256" key="4">
    <source>
        <dbReference type="ARBA" id="ARBA00015108"/>
    </source>
</evidence>
<comment type="subcellular location">
    <subcellularLocation>
        <location evidence="1">Mitochondrion matrix</location>
    </subcellularLocation>
</comment>
<gene>
    <name evidence="9" type="ORF">DAPK24_051140</name>
</gene>
<protein>
    <recommendedName>
        <fullName evidence="4">Mitochondrial zinc maintenance protein 1, mitochondrial</fullName>
    </recommendedName>
</protein>
<comment type="similarity">
    <text evidence="2">Belongs to the complex I LYR family. MZM1 subfamily.</text>
</comment>
<dbReference type="InterPro" id="IPR045298">
    <property type="entry name" value="Complex1_LYR_LYRM7"/>
</dbReference>
<evidence type="ECO:0000256" key="7">
    <source>
        <dbReference type="ARBA" id="ARBA00023186"/>
    </source>
</evidence>
<dbReference type="GO" id="GO:0005759">
    <property type="term" value="C:mitochondrial matrix"/>
    <property type="evidence" value="ECO:0007669"/>
    <property type="project" value="UniProtKB-SubCell"/>
</dbReference>
<dbReference type="PANTHER" id="PTHR46749:SF1">
    <property type="entry name" value="COMPLEX III ASSEMBLY FACTOR LYRM7"/>
    <property type="match status" value="1"/>
</dbReference>
<organism evidence="9 10">
    <name type="scientific">Pichia kluyveri</name>
    <name type="common">Yeast</name>
    <dbReference type="NCBI Taxonomy" id="36015"/>
    <lineage>
        <taxon>Eukaryota</taxon>
        <taxon>Fungi</taxon>
        <taxon>Dikarya</taxon>
        <taxon>Ascomycota</taxon>
        <taxon>Saccharomycotina</taxon>
        <taxon>Pichiomycetes</taxon>
        <taxon>Pichiales</taxon>
        <taxon>Pichiaceae</taxon>
        <taxon>Pichia</taxon>
    </lineage>
</organism>
<dbReference type="GO" id="GO:0044183">
    <property type="term" value="F:protein folding chaperone"/>
    <property type="evidence" value="ECO:0007669"/>
    <property type="project" value="TreeGrafter"/>
</dbReference>
<accession>A0AAV5RB94</accession>
<evidence type="ECO:0000313" key="9">
    <source>
        <dbReference type="EMBL" id="GMM48516.1"/>
    </source>
</evidence>
<evidence type="ECO:0000256" key="5">
    <source>
        <dbReference type="ARBA" id="ARBA00022946"/>
    </source>
</evidence>
<sequence length="130" mass="14726">MSSTQRILNAYRSSLRATKVAFNNDFTTLNEARNKIRQEIKSEKSISNPKLNIEERVELLEKVSEFLKHNIVQAVKKDTDDSRYVLNIHKDTELGDNEDIKVKKKSTLKAGNTTGGCCGNGQIELQEKTN</sequence>
<evidence type="ECO:0000256" key="3">
    <source>
        <dbReference type="ARBA" id="ARBA00011589"/>
    </source>
</evidence>
<dbReference type="EMBL" id="BTGB01000009">
    <property type="protein sequence ID" value="GMM48516.1"/>
    <property type="molecule type" value="Genomic_DNA"/>
</dbReference>
<comment type="subunit">
    <text evidence="3">Interacts with RIP1.</text>
</comment>